<keyword evidence="2" id="KW-1133">Transmembrane helix</keyword>
<evidence type="ECO:0000313" key="4">
    <source>
        <dbReference type="EMBL" id="CAK7235718.1"/>
    </source>
</evidence>
<accession>A0ABP0CUL7</accession>
<feature type="transmembrane region" description="Helical" evidence="2">
    <location>
        <begin position="81"/>
        <end position="99"/>
    </location>
</feature>
<comment type="caution">
    <text evidence="4">The sequence shown here is derived from an EMBL/GenBank/DDBJ whole genome shotgun (WGS) entry which is preliminary data.</text>
</comment>
<evidence type="ECO:0000256" key="2">
    <source>
        <dbReference type="SAM" id="Phobius"/>
    </source>
</evidence>
<feature type="region of interest" description="Disordered" evidence="1">
    <location>
        <begin position="239"/>
        <end position="263"/>
    </location>
</feature>
<protein>
    <submittedName>
        <fullName evidence="4">Uncharacterized protein</fullName>
    </submittedName>
</protein>
<organism evidence="4 5">
    <name type="scientific">Sporothrix curviconia</name>
    <dbReference type="NCBI Taxonomy" id="1260050"/>
    <lineage>
        <taxon>Eukaryota</taxon>
        <taxon>Fungi</taxon>
        <taxon>Dikarya</taxon>
        <taxon>Ascomycota</taxon>
        <taxon>Pezizomycotina</taxon>
        <taxon>Sordariomycetes</taxon>
        <taxon>Sordariomycetidae</taxon>
        <taxon>Ophiostomatales</taxon>
        <taxon>Ophiostomataceae</taxon>
        <taxon>Sporothrix</taxon>
    </lineage>
</organism>
<feature type="compositionally biased region" description="Low complexity" evidence="1">
    <location>
        <begin position="239"/>
        <end position="249"/>
    </location>
</feature>
<evidence type="ECO:0000313" key="5">
    <source>
        <dbReference type="Proteomes" id="UP001642405"/>
    </source>
</evidence>
<feature type="transmembrane region" description="Helical" evidence="2">
    <location>
        <begin position="208"/>
        <end position="228"/>
    </location>
</feature>
<keyword evidence="2" id="KW-0472">Membrane</keyword>
<keyword evidence="3" id="KW-0732">Signal</keyword>
<dbReference type="Proteomes" id="UP001642405">
    <property type="component" value="Unassembled WGS sequence"/>
</dbReference>
<evidence type="ECO:0000256" key="1">
    <source>
        <dbReference type="SAM" id="MobiDB-lite"/>
    </source>
</evidence>
<dbReference type="EMBL" id="CAWUHB010000103">
    <property type="protein sequence ID" value="CAK7235718.1"/>
    <property type="molecule type" value="Genomic_DNA"/>
</dbReference>
<gene>
    <name evidence="4" type="ORF">SCUCBS95973_009361</name>
</gene>
<feature type="transmembrane region" description="Helical" evidence="2">
    <location>
        <begin position="111"/>
        <end position="134"/>
    </location>
</feature>
<sequence>MTVPSTALVVALALLVADATIELGFITSMVAYLHAGAPSGTFVVNTPPALQAATADAAPTYLLPGKPVHVVINEGHASNGAAGSALVLIGVVGTVALVLRHRAPGSRWGRALYYVWMLGLQVPTLLLTLVALAYTMSAVRAHRGQTIDQAVAYANSNANSNANTTQPAPYAVDSWTPQNWFAAVLQLDLADAGLRSNLAMHLRIMRGWQYNLIALFVVQLLETVVAFVDFRAWREMRASGGRSSHGSSAVPTGNEKYYSGNGDNGSGGISGGYHAQYAPQQQQQQQHYGQV</sequence>
<name>A0ABP0CUL7_9PEZI</name>
<reference evidence="4 5" key="1">
    <citation type="submission" date="2024-01" db="EMBL/GenBank/DDBJ databases">
        <authorList>
            <person name="Allen C."/>
            <person name="Tagirdzhanova G."/>
        </authorList>
    </citation>
    <scope>NUCLEOTIDE SEQUENCE [LARGE SCALE GENOMIC DNA]</scope>
</reference>
<keyword evidence="5" id="KW-1185">Reference proteome</keyword>
<feature type="chain" id="PRO_5045280767" evidence="3">
    <location>
        <begin position="20"/>
        <end position="291"/>
    </location>
</feature>
<evidence type="ECO:0000256" key="3">
    <source>
        <dbReference type="SAM" id="SignalP"/>
    </source>
</evidence>
<feature type="signal peptide" evidence="3">
    <location>
        <begin position="1"/>
        <end position="19"/>
    </location>
</feature>
<proteinExistence type="predicted"/>
<keyword evidence="2" id="KW-0812">Transmembrane</keyword>